<evidence type="ECO:0000256" key="1">
    <source>
        <dbReference type="ARBA" id="ARBA00000085"/>
    </source>
</evidence>
<proteinExistence type="predicted"/>
<dbReference type="InterPro" id="IPR036097">
    <property type="entry name" value="HisK_dim/P_sf"/>
</dbReference>
<evidence type="ECO:0000313" key="13">
    <source>
        <dbReference type="EMBL" id="RZQ65792.1"/>
    </source>
</evidence>
<keyword evidence="14" id="KW-1185">Reference proteome</keyword>
<keyword evidence="10" id="KW-0472">Membrane</keyword>
<dbReference type="SMART" id="SM00388">
    <property type="entry name" value="HisKA"/>
    <property type="match status" value="1"/>
</dbReference>
<comment type="catalytic activity">
    <reaction evidence="1">
        <text>ATP + protein L-histidine = ADP + protein N-phospho-L-histidine.</text>
        <dbReference type="EC" id="2.7.13.3"/>
    </reaction>
</comment>
<dbReference type="OrthoDB" id="9786919at2"/>
<keyword evidence="6" id="KW-0812">Transmembrane</keyword>
<feature type="domain" description="HAMP" evidence="12">
    <location>
        <begin position="188"/>
        <end position="240"/>
    </location>
</feature>
<accession>A0A4Q7JF45</accession>
<dbReference type="SMART" id="SM00304">
    <property type="entry name" value="HAMP"/>
    <property type="match status" value="1"/>
</dbReference>
<evidence type="ECO:0000256" key="4">
    <source>
        <dbReference type="ARBA" id="ARBA00022553"/>
    </source>
</evidence>
<feature type="domain" description="Histidine kinase" evidence="11">
    <location>
        <begin position="248"/>
        <end position="457"/>
    </location>
</feature>
<keyword evidence="5" id="KW-0808">Transferase</keyword>
<dbReference type="PANTHER" id="PTHR45436">
    <property type="entry name" value="SENSOR HISTIDINE KINASE YKOH"/>
    <property type="match status" value="1"/>
</dbReference>
<dbReference type="Pfam" id="PF02518">
    <property type="entry name" value="HATPase_c"/>
    <property type="match status" value="1"/>
</dbReference>
<evidence type="ECO:0000256" key="2">
    <source>
        <dbReference type="ARBA" id="ARBA00004236"/>
    </source>
</evidence>
<comment type="caution">
    <text evidence="13">The sequence shown here is derived from an EMBL/GenBank/DDBJ whole genome shotgun (WGS) entry which is preliminary data.</text>
</comment>
<comment type="subcellular location">
    <subcellularLocation>
        <location evidence="2">Cell membrane</location>
    </subcellularLocation>
</comment>
<evidence type="ECO:0000256" key="7">
    <source>
        <dbReference type="ARBA" id="ARBA00022777"/>
    </source>
</evidence>
<dbReference type="EC" id="2.7.13.3" evidence="3"/>
<evidence type="ECO:0000313" key="14">
    <source>
        <dbReference type="Proteomes" id="UP000292003"/>
    </source>
</evidence>
<dbReference type="SUPFAM" id="SSF158472">
    <property type="entry name" value="HAMP domain-like"/>
    <property type="match status" value="1"/>
</dbReference>
<dbReference type="GO" id="GO:0005886">
    <property type="term" value="C:plasma membrane"/>
    <property type="evidence" value="ECO:0007669"/>
    <property type="project" value="UniProtKB-SubCell"/>
</dbReference>
<dbReference type="InterPro" id="IPR003594">
    <property type="entry name" value="HATPase_dom"/>
</dbReference>
<evidence type="ECO:0000256" key="9">
    <source>
        <dbReference type="ARBA" id="ARBA00023012"/>
    </source>
</evidence>
<dbReference type="CDD" id="cd00075">
    <property type="entry name" value="HATPase"/>
    <property type="match status" value="1"/>
</dbReference>
<organism evidence="13 14">
    <name type="scientific">Amycolatopsis suaedae</name>
    <dbReference type="NCBI Taxonomy" id="2510978"/>
    <lineage>
        <taxon>Bacteria</taxon>
        <taxon>Bacillati</taxon>
        <taxon>Actinomycetota</taxon>
        <taxon>Actinomycetes</taxon>
        <taxon>Pseudonocardiales</taxon>
        <taxon>Pseudonocardiaceae</taxon>
        <taxon>Amycolatopsis</taxon>
    </lineage>
</organism>
<dbReference type="RefSeq" id="WP_130473360.1">
    <property type="nucleotide sequence ID" value="NZ_SFCC01000001.1"/>
</dbReference>
<evidence type="ECO:0000259" key="11">
    <source>
        <dbReference type="PROSITE" id="PS50109"/>
    </source>
</evidence>
<keyword evidence="9" id="KW-0902">Two-component regulatory system</keyword>
<dbReference type="InterPro" id="IPR004358">
    <property type="entry name" value="Sig_transdc_His_kin-like_C"/>
</dbReference>
<dbReference type="Pfam" id="PF00512">
    <property type="entry name" value="HisKA"/>
    <property type="match status" value="1"/>
</dbReference>
<keyword evidence="4" id="KW-0597">Phosphoprotein</keyword>
<evidence type="ECO:0000256" key="3">
    <source>
        <dbReference type="ARBA" id="ARBA00012438"/>
    </source>
</evidence>
<dbReference type="SUPFAM" id="SSF47384">
    <property type="entry name" value="Homodimeric domain of signal transducing histidine kinase"/>
    <property type="match status" value="1"/>
</dbReference>
<dbReference type="PANTHER" id="PTHR45436:SF5">
    <property type="entry name" value="SENSOR HISTIDINE KINASE TRCS"/>
    <property type="match status" value="1"/>
</dbReference>
<dbReference type="Pfam" id="PF00672">
    <property type="entry name" value="HAMP"/>
    <property type="match status" value="1"/>
</dbReference>
<dbReference type="InterPro" id="IPR050428">
    <property type="entry name" value="TCS_sensor_his_kinase"/>
</dbReference>
<dbReference type="InterPro" id="IPR036890">
    <property type="entry name" value="HATPase_C_sf"/>
</dbReference>
<dbReference type="CDD" id="cd06225">
    <property type="entry name" value="HAMP"/>
    <property type="match status" value="1"/>
</dbReference>
<gene>
    <name evidence="13" type="ORF">EWH70_01525</name>
</gene>
<dbReference type="SUPFAM" id="SSF55874">
    <property type="entry name" value="ATPase domain of HSP90 chaperone/DNA topoisomerase II/histidine kinase"/>
    <property type="match status" value="1"/>
</dbReference>
<dbReference type="Gene3D" id="6.10.340.10">
    <property type="match status" value="1"/>
</dbReference>
<evidence type="ECO:0000256" key="5">
    <source>
        <dbReference type="ARBA" id="ARBA00022679"/>
    </source>
</evidence>
<evidence type="ECO:0000256" key="6">
    <source>
        <dbReference type="ARBA" id="ARBA00022692"/>
    </source>
</evidence>
<dbReference type="SMART" id="SM00387">
    <property type="entry name" value="HATPase_c"/>
    <property type="match status" value="1"/>
</dbReference>
<dbReference type="GO" id="GO:0000155">
    <property type="term" value="F:phosphorelay sensor kinase activity"/>
    <property type="evidence" value="ECO:0007669"/>
    <property type="project" value="InterPro"/>
</dbReference>
<dbReference type="Gene3D" id="1.10.287.130">
    <property type="match status" value="1"/>
</dbReference>
<keyword evidence="7 13" id="KW-0418">Kinase</keyword>
<dbReference type="PRINTS" id="PR00344">
    <property type="entry name" value="BCTRLSENSOR"/>
</dbReference>
<dbReference type="Proteomes" id="UP000292003">
    <property type="component" value="Unassembled WGS sequence"/>
</dbReference>
<dbReference type="PROSITE" id="PS50885">
    <property type="entry name" value="HAMP"/>
    <property type="match status" value="1"/>
</dbReference>
<protein>
    <recommendedName>
        <fullName evidence="3">histidine kinase</fullName>
        <ecNumber evidence="3">2.7.13.3</ecNumber>
    </recommendedName>
</protein>
<name>A0A4Q7JF45_9PSEU</name>
<dbReference type="InterPro" id="IPR005467">
    <property type="entry name" value="His_kinase_dom"/>
</dbReference>
<evidence type="ECO:0000256" key="10">
    <source>
        <dbReference type="ARBA" id="ARBA00023136"/>
    </source>
</evidence>
<dbReference type="AlphaFoldDB" id="A0A4Q7JF45"/>
<reference evidence="13 14" key="1">
    <citation type="submission" date="2019-02" db="EMBL/GenBank/DDBJ databases">
        <title>Draft genome sequence of Amycolatopsis sp. 8-3EHSu isolated from roots of Suaeda maritima.</title>
        <authorList>
            <person name="Duangmal K."/>
            <person name="Chantavorakit T."/>
        </authorList>
    </citation>
    <scope>NUCLEOTIDE SEQUENCE [LARGE SCALE GENOMIC DNA]</scope>
    <source>
        <strain evidence="13 14">8-3EHSu</strain>
    </source>
</reference>
<dbReference type="PROSITE" id="PS50109">
    <property type="entry name" value="HIS_KIN"/>
    <property type="match status" value="1"/>
</dbReference>
<evidence type="ECO:0000256" key="8">
    <source>
        <dbReference type="ARBA" id="ARBA00022989"/>
    </source>
</evidence>
<dbReference type="InterPro" id="IPR003660">
    <property type="entry name" value="HAMP_dom"/>
</dbReference>
<dbReference type="InterPro" id="IPR003661">
    <property type="entry name" value="HisK_dim/P_dom"/>
</dbReference>
<dbReference type="CDD" id="cd00082">
    <property type="entry name" value="HisKA"/>
    <property type="match status" value="1"/>
</dbReference>
<dbReference type="EMBL" id="SFCC01000001">
    <property type="protein sequence ID" value="RZQ65792.1"/>
    <property type="molecule type" value="Genomic_DNA"/>
</dbReference>
<sequence length="463" mass="49225">MTRPRWLTGLRVRLVLTFALVTVAGAAAAAWAGYGATRGSLVTEAQQRITEDIQRRVTELAPDLRYPPDQAALDRLRAAVGGPALVTAGELTSAGGPDTALITGELRAAVRERGRLVLQRVAGPRLLVGTPVMATAVDGSRRPSGIEVYAVRDLTATEQQVDASAEAATTTSALALPLAVLLALLAARGVLRPVRRLRHAAGRLAAGDLDARLPVRGSDELAELSATFNDMAGRLQASVGELRRFTADVSHELRTPLTTLTAVAEVLEAEAGRLPADTREPVLLAVAETRALTRLVADLIEVSRFDSGAARLRLEDVDVRRAVEDCLRSRGWSGSVELDSPVAVPAVLDRRRLDVIIANLVGNALRHGSPPVRIRVRATEDTVEVVVADHGPGLPGEVAEHVFERFYKADTARTRSEGSGLGLAIAAENARLHGGDIEAGNEPGAGARFTVRLPRREEDRCDG</sequence>
<dbReference type="Gene3D" id="3.30.565.10">
    <property type="entry name" value="Histidine kinase-like ATPase, C-terminal domain"/>
    <property type="match status" value="1"/>
</dbReference>
<evidence type="ECO:0000259" key="12">
    <source>
        <dbReference type="PROSITE" id="PS50885"/>
    </source>
</evidence>
<keyword evidence="8" id="KW-1133">Transmembrane helix</keyword>